<keyword evidence="1" id="KW-0378">Hydrolase</keyword>
<dbReference type="Gene3D" id="3.20.20.80">
    <property type="entry name" value="Glycosidases"/>
    <property type="match status" value="1"/>
</dbReference>
<gene>
    <name evidence="4" type="ORF">E5225_16680</name>
</gene>
<evidence type="ECO:0000256" key="2">
    <source>
        <dbReference type="ARBA" id="ARBA00023295"/>
    </source>
</evidence>
<organism evidence="4 5">
    <name type="scientific">Cellulomonas shaoxiangyii</name>
    <dbReference type="NCBI Taxonomy" id="2566013"/>
    <lineage>
        <taxon>Bacteria</taxon>
        <taxon>Bacillati</taxon>
        <taxon>Actinomycetota</taxon>
        <taxon>Actinomycetes</taxon>
        <taxon>Micrococcales</taxon>
        <taxon>Cellulomonadaceae</taxon>
        <taxon>Cellulomonas</taxon>
    </lineage>
</organism>
<dbReference type="KEGG" id="celz:E5225_16680"/>
<dbReference type="AlphaFoldDB" id="A0A4V1CN24"/>
<name>A0A4V1CN24_9CELL</name>
<dbReference type="Pfam" id="PF00128">
    <property type="entry name" value="Alpha-amylase"/>
    <property type="match status" value="2"/>
</dbReference>
<dbReference type="RefSeq" id="WP_135974312.1">
    <property type="nucleotide sequence ID" value="NZ_CP039291.1"/>
</dbReference>
<evidence type="ECO:0000259" key="3">
    <source>
        <dbReference type="SMART" id="SM00642"/>
    </source>
</evidence>
<feature type="domain" description="Glycosyl hydrolase family 13 catalytic" evidence="3">
    <location>
        <begin position="20"/>
        <end position="363"/>
    </location>
</feature>
<dbReference type="InterPro" id="IPR017853">
    <property type="entry name" value="GH"/>
</dbReference>
<dbReference type="PANTHER" id="PTHR10357:SF210">
    <property type="entry name" value="MALTODEXTRIN GLUCOSIDASE"/>
    <property type="match status" value="1"/>
</dbReference>
<dbReference type="EMBL" id="CP039291">
    <property type="protein sequence ID" value="QCB94955.1"/>
    <property type="molecule type" value="Genomic_DNA"/>
</dbReference>
<evidence type="ECO:0000313" key="5">
    <source>
        <dbReference type="Proteomes" id="UP000296469"/>
    </source>
</evidence>
<reference evidence="4 5" key="1">
    <citation type="submission" date="2019-04" db="EMBL/GenBank/DDBJ databases">
        <title>Isolation and identification of Cellulomonas shaoxiangyii sp. Nov. isolated from feces of the Tibetan antelopes (Pantholops hodgsonii) in the Qinghai-Tibet plateau of China.</title>
        <authorList>
            <person name="Tian Z."/>
        </authorList>
    </citation>
    <scope>NUCLEOTIDE SEQUENCE [LARGE SCALE GENOMIC DNA]</scope>
    <source>
        <strain evidence="4 5">Z28</strain>
    </source>
</reference>
<proteinExistence type="predicted"/>
<dbReference type="CDD" id="cd11354">
    <property type="entry name" value="AmyAc_bac_CMD_like"/>
    <property type="match status" value="1"/>
</dbReference>
<protein>
    <submittedName>
        <fullName evidence="4">Alpha-amylase</fullName>
    </submittedName>
</protein>
<dbReference type="SUPFAM" id="SSF51445">
    <property type="entry name" value="(Trans)glycosidases"/>
    <property type="match status" value="1"/>
</dbReference>
<accession>A0A4V1CN24</accession>
<evidence type="ECO:0000256" key="1">
    <source>
        <dbReference type="ARBA" id="ARBA00022801"/>
    </source>
</evidence>
<sequence>MTSPVVPSARAWVEHAIWWHVYPLGAVGAPVREPDHDPEPHRLRRLIPWLDHVVALGANGVLLGPVFASSTHGYDTTDYFRVDPRLGTEQDLDALLAAARDRGVRVLMDGVFHHVGAEHPLVAQVLAEGRDGPRASWVAVDWDAPGGPRTADFEGHRALVKLNHDEPAVADLVVDVMTHWLDRGIDGWRLDAAYAVPPAFWARVLPHVRERHPGAWVVGEVIHGDYAAIVRESGMDSITQYPLWKATWSSLRDRNFYELDWALQRHAELLDVFLPQTFVGNHDVTRIATQVGGEAAVLALVVLMTVGGVPSVYYGDEVGATGLKEDREGGDDVVRPALPDTPPDPAAPGQEVLHAHQALIALRRRHPWLVTARTTADELTNERYRYTATSADGTQRLQVELDVTGAPRAVVRDGDRVLYAWG</sequence>
<dbReference type="Proteomes" id="UP000296469">
    <property type="component" value="Chromosome"/>
</dbReference>
<dbReference type="GO" id="GO:0016798">
    <property type="term" value="F:hydrolase activity, acting on glycosyl bonds"/>
    <property type="evidence" value="ECO:0007669"/>
    <property type="project" value="UniProtKB-KW"/>
</dbReference>
<dbReference type="InterPro" id="IPR006047">
    <property type="entry name" value="GH13_cat_dom"/>
</dbReference>
<dbReference type="GO" id="GO:0005975">
    <property type="term" value="P:carbohydrate metabolic process"/>
    <property type="evidence" value="ECO:0007669"/>
    <property type="project" value="InterPro"/>
</dbReference>
<dbReference type="PANTHER" id="PTHR10357">
    <property type="entry name" value="ALPHA-AMYLASE FAMILY MEMBER"/>
    <property type="match status" value="1"/>
</dbReference>
<keyword evidence="2" id="KW-0326">Glycosidase</keyword>
<dbReference type="SMART" id="SM00642">
    <property type="entry name" value="Aamy"/>
    <property type="match status" value="1"/>
</dbReference>
<dbReference type="OrthoDB" id="9802433at2"/>
<keyword evidence="5" id="KW-1185">Reference proteome</keyword>
<evidence type="ECO:0000313" key="4">
    <source>
        <dbReference type="EMBL" id="QCB94955.1"/>
    </source>
</evidence>